<evidence type="ECO:0000256" key="5">
    <source>
        <dbReference type="ARBA" id="ARBA00022737"/>
    </source>
</evidence>
<keyword evidence="6" id="KW-0547">Nucleotide-binding</keyword>
<dbReference type="CDD" id="cd03263">
    <property type="entry name" value="ABC_subfamily_A"/>
    <property type="match status" value="2"/>
</dbReference>
<evidence type="ECO:0000256" key="4">
    <source>
        <dbReference type="ARBA" id="ARBA00022692"/>
    </source>
</evidence>
<evidence type="ECO:0000256" key="6">
    <source>
        <dbReference type="ARBA" id="ARBA00022741"/>
    </source>
</evidence>
<feature type="transmembrane region" description="Helical" evidence="10">
    <location>
        <begin position="748"/>
        <end position="766"/>
    </location>
</feature>
<dbReference type="PANTHER" id="PTHR19229">
    <property type="entry name" value="ATP-BINDING CASSETTE TRANSPORTER SUBFAMILY A ABCA"/>
    <property type="match status" value="1"/>
</dbReference>
<comment type="similarity">
    <text evidence="2">Belongs to the ABC transporter superfamily. ABCA family.</text>
</comment>
<dbReference type="Proteomes" id="UP000054937">
    <property type="component" value="Unassembled WGS sequence"/>
</dbReference>
<dbReference type="GO" id="GO:0005319">
    <property type="term" value="F:lipid transporter activity"/>
    <property type="evidence" value="ECO:0007669"/>
    <property type="project" value="TreeGrafter"/>
</dbReference>
<dbReference type="InterPro" id="IPR003439">
    <property type="entry name" value="ABC_transporter-like_ATP-bd"/>
</dbReference>
<organism evidence="12 13">
    <name type="scientific">Pseudocohnilembus persalinus</name>
    <name type="common">Ciliate</name>
    <dbReference type="NCBI Taxonomy" id="266149"/>
    <lineage>
        <taxon>Eukaryota</taxon>
        <taxon>Sar</taxon>
        <taxon>Alveolata</taxon>
        <taxon>Ciliophora</taxon>
        <taxon>Intramacronucleata</taxon>
        <taxon>Oligohymenophorea</taxon>
        <taxon>Scuticociliatia</taxon>
        <taxon>Philasterida</taxon>
        <taxon>Pseudocohnilembidae</taxon>
        <taxon>Pseudocohnilembus</taxon>
    </lineage>
</organism>
<keyword evidence="12" id="KW-0378">Hydrolase</keyword>
<dbReference type="FunFam" id="3.40.50.300:FF:000335">
    <property type="entry name" value="ATP binding cassette subfamily A member 5"/>
    <property type="match status" value="1"/>
</dbReference>
<dbReference type="InterPro" id="IPR003593">
    <property type="entry name" value="AAA+_ATPase"/>
</dbReference>
<evidence type="ECO:0000256" key="3">
    <source>
        <dbReference type="ARBA" id="ARBA00022448"/>
    </source>
</evidence>
<evidence type="ECO:0000256" key="2">
    <source>
        <dbReference type="ARBA" id="ARBA00008869"/>
    </source>
</evidence>
<dbReference type="PROSITE" id="PS00211">
    <property type="entry name" value="ABC_TRANSPORTER_1"/>
    <property type="match status" value="2"/>
</dbReference>
<feature type="transmembrane region" description="Helical" evidence="10">
    <location>
        <begin position="942"/>
        <end position="961"/>
    </location>
</feature>
<evidence type="ECO:0000256" key="8">
    <source>
        <dbReference type="ARBA" id="ARBA00022989"/>
    </source>
</evidence>
<feature type="transmembrane region" description="Helical" evidence="10">
    <location>
        <begin position="715"/>
        <end position="736"/>
    </location>
</feature>
<dbReference type="InterPro" id="IPR027417">
    <property type="entry name" value="P-loop_NTPase"/>
</dbReference>
<accession>A0A0V0QC72</accession>
<feature type="transmembrane region" description="Helical" evidence="10">
    <location>
        <begin position="217"/>
        <end position="235"/>
    </location>
</feature>
<feature type="transmembrane region" description="Helical" evidence="10">
    <location>
        <begin position="787"/>
        <end position="813"/>
    </location>
</feature>
<dbReference type="PROSITE" id="PS50893">
    <property type="entry name" value="ABC_TRANSPORTER_2"/>
    <property type="match status" value="2"/>
</dbReference>
<dbReference type="GO" id="GO:0016887">
    <property type="term" value="F:ATP hydrolysis activity"/>
    <property type="evidence" value="ECO:0007669"/>
    <property type="project" value="InterPro"/>
</dbReference>
<feature type="transmembrane region" description="Helical" evidence="10">
    <location>
        <begin position="142"/>
        <end position="162"/>
    </location>
</feature>
<evidence type="ECO:0000256" key="7">
    <source>
        <dbReference type="ARBA" id="ARBA00022840"/>
    </source>
</evidence>
<dbReference type="GO" id="GO:0016020">
    <property type="term" value="C:membrane"/>
    <property type="evidence" value="ECO:0007669"/>
    <property type="project" value="UniProtKB-SubCell"/>
</dbReference>
<evidence type="ECO:0000256" key="10">
    <source>
        <dbReference type="SAM" id="Phobius"/>
    </source>
</evidence>
<feature type="domain" description="ABC transporter" evidence="11">
    <location>
        <begin position="1036"/>
        <end position="1268"/>
    </location>
</feature>
<dbReference type="GO" id="GO:0005524">
    <property type="term" value="F:ATP binding"/>
    <property type="evidence" value="ECO:0007669"/>
    <property type="project" value="UniProtKB-KW"/>
</dbReference>
<dbReference type="SMART" id="SM00382">
    <property type="entry name" value="AAA"/>
    <property type="match status" value="2"/>
</dbReference>
<evidence type="ECO:0000313" key="13">
    <source>
        <dbReference type="Proteomes" id="UP000054937"/>
    </source>
</evidence>
<dbReference type="Gene3D" id="3.40.50.300">
    <property type="entry name" value="P-loop containing nucleotide triphosphate hydrolases"/>
    <property type="match status" value="2"/>
</dbReference>
<feature type="transmembrane region" description="Helical" evidence="10">
    <location>
        <begin position="863"/>
        <end position="883"/>
    </location>
</feature>
<evidence type="ECO:0000313" key="12">
    <source>
        <dbReference type="EMBL" id="KRW99727.1"/>
    </source>
</evidence>
<gene>
    <name evidence="12" type="ORF">PPERSA_07804</name>
</gene>
<dbReference type="OMA" id="ITSQIVF"/>
<dbReference type="InParanoid" id="A0A0V0QC72"/>
<dbReference type="EMBL" id="LDAU01000204">
    <property type="protein sequence ID" value="KRW99727.1"/>
    <property type="molecule type" value="Genomic_DNA"/>
</dbReference>
<dbReference type="InterPro" id="IPR026082">
    <property type="entry name" value="ABCA"/>
</dbReference>
<feature type="transmembrane region" description="Helical" evidence="10">
    <location>
        <begin position="828"/>
        <end position="851"/>
    </location>
</feature>
<feature type="transmembrane region" description="Helical" evidence="10">
    <location>
        <begin position="116"/>
        <end position="137"/>
    </location>
</feature>
<dbReference type="FunFam" id="3.40.50.300:FF:000298">
    <property type="entry name" value="ATP-binding cassette sub-family A member 12"/>
    <property type="match status" value="1"/>
</dbReference>
<evidence type="ECO:0000259" key="11">
    <source>
        <dbReference type="PROSITE" id="PS50893"/>
    </source>
</evidence>
<sequence length="1357" mass="155156">MIVKNVIFPIQFLAPMIVALSINTSTRALLIKLVEEKSDKYKETQKIMGLNQVSYFVAWYFSGLIRTMLGGALFLIPPLIVSSKIDTPYYEFEFFDMTNYLGLWDLYYNNKVTQFIIIYACYIVTSINQAFAISTLFSNPKLAGEVSTFVTTLSTLLSFIVFSPDFIETPFGFIIIAMSPQACVAFAYMSCVKNPIYHDDFELVNDSLLIQYPSSTALWQMCSLVIFYGIMYFYLEAVTPNEYGVASHPLIFMNRNVKNKNKEIDVSLEDDISSAVYHQKFNNKRNSQKTVSINGLKKHFGNTKAVNGVTLQLYNKNIFCLLGHNGSGKTTTISLLTGLIEKSEGNILINGKELEDNLKAIRKQLGICQQREVLYDKLTFEEHLYFIGKIKNIPAHKLKQEVESIIELTKTQNERKKFSCELSGGNKRKLSLSMALIGGSKIVFLDEPTSGIDAISRRSIWEILEKVRNEDRTIILTTHHLDEAEVLADRIGILTSGQLLAVGDVNYIKKNFGVGYTLTLFPETQLKKQTKYFSNEQKVEITNLVQQHIPDCRINPQSNKNYLIFQIPYHSRDKFQDLFQVLEEKNLVINLELNTLEDAFINIGMGDFKMIENNIEKQDKMAQNFNGEFNQKSPSDQISGEVPAQPDFQKQLDKSTDKSTVTKIKSLGSINQDAKYTNFDNIKKPEALNRTPTFNFFAQFLACFLRKYYNTIRNFTNYVSFAVPLFLMIIVAKVLIYTPDDGPDKLVLMGIFFGVAYSFNGGIYIVQPVQEREENLKYALNVMGCRMSAFWTGTFAFDFIIYFMTVVIFILVAEGQEYTYLTDYSKQIVWTLTIFGCSFISFSYVCGYLLFSKSSSAMKGFPAVNFFLIFILPWSLLGGAYYLNYEELISWYTYQLLQRFLTLLYFIFSPLFVLYSACTNIKSSNNEGFDIPFYSYSNSQGFYNWILFAQFIIYSLLTVYLENKQYDLKPEEQLTLKKMKLHKINDKNIIQEKERVLTMEKLELFKKLQNKKDQKYNDNMQDIEAQQSLLKDKDQIIIRNLWKKYDNDYVALKDVNYGVKKGEIMGLLGPNGAGKSTSFNVLSALIPRSLGSVKIKDTQVNKGIMSIYQDVGICPQFDCVWHSLTPKEHLYIFGRMKGLRGKDLDVCVKYFLEVTQLNAFVGTKAGQLSGGNKRKLCVANALIGGPDVQFFDEPSSGVDPIARRFLWNTLKQASSVRDSAIVLTTHTMLEAESLCTKIGILINGRLQCLGSPQQLRAEYGNGYNITFEGVKDQDKELLLEQVSQHFGAAKELHENRPGFVAFQIPNTDFKFSKAYKLSGYLQKQKLIEDFQILQASLEQVFVRFSQMQQNNEQLKKK</sequence>
<feature type="transmembrane region" description="Helical" evidence="10">
    <location>
        <begin position="55"/>
        <end position="80"/>
    </location>
</feature>
<reference evidence="12 13" key="1">
    <citation type="journal article" date="2015" name="Sci. Rep.">
        <title>Genome of the facultative scuticociliatosis pathogen Pseudocohnilembus persalinus provides insight into its virulence through horizontal gene transfer.</title>
        <authorList>
            <person name="Xiong J."/>
            <person name="Wang G."/>
            <person name="Cheng J."/>
            <person name="Tian M."/>
            <person name="Pan X."/>
            <person name="Warren A."/>
            <person name="Jiang C."/>
            <person name="Yuan D."/>
            <person name="Miao W."/>
        </authorList>
    </citation>
    <scope>NUCLEOTIDE SEQUENCE [LARGE SCALE GENOMIC DNA]</scope>
    <source>
        <strain evidence="12">36N120E</strain>
    </source>
</reference>
<feature type="transmembrane region" description="Helical" evidence="10">
    <location>
        <begin position="903"/>
        <end position="921"/>
    </location>
</feature>
<dbReference type="InterPro" id="IPR017871">
    <property type="entry name" value="ABC_transporter-like_CS"/>
</dbReference>
<keyword evidence="5" id="KW-0677">Repeat</keyword>
<keyword evidence="8 10" id="KW-1133">Transmembrane helix</keyword>
<dbReference type="OrthoDB" id="8061355at2759"/>
<keyword evidence="7" id="KW-0067">ATP-binding</keyword>
<dbReference type="GO" id="GO:0140359">
    <property type="term" value="F:ABC-type transporter activity"/>
    <property type="evidence" value="ECO:0007669"/>
    <property type="project" value="InterPro"/>
</dbReference>
<name>A0A0V0QC72_PSEPJ</name>
<feature type="transmembrane region" description="Helical" evidence="10">
    <location>
        <begin position="12"/>
        <end position="34"/>
    </location>
</feature>
<comment type="subcellular location">
    <subcellularLocation>
        <location evidence="1">Membrane</location>
        <topology evidence="1">Multi-pass membrane protein</topology>
    </subcellularLocation>
</comment>
<proteinExistence type="inferred from homology"/>
<keyword evidence="3" id="KW-0813">Transport</keyword>
<evidence type="ECO:0000256" key="1">
    <source>
        <dbReference type="ARBA" id="ARBA00004141"/>
    </source>
</evidence>
<evidence type="ECO:0000256" key="9">
    <source>
        <dbReference type="ARBA" id="ARBA00023136"/>
    </source>
</evidence>
<feature type="domain" description="ABC transporter" evidence="11">
    <location>
        <begin position="291"/>
        <end position="521"/>
    </location>
</feature>
<keyword evidence="9 10" id="KW-0472">Membrane</keyword>
<dbReference type="Pfam" id="PF00005">
    <property type="entry name" value="ABC_tran"/>
    <property type="match status" value="2"/>
</dbReference>
<dbReference type="PANTHER" id="PTHR19229:SF36">
    <property type="entry name" value="ATP-BINDING CASSETTE SUB-FAMILY A MEMBER 2"/>
    <property type="match status" value="1"/>
</dbReference>
<keyword evidence="13" id="KW-1185">Reference proteome</keyword>
<protein>
    <submittedName>
        <fullName evidence="12">p-loop containing nucleoside triphosphate hydrolase</fullName>
    </submittedName>
</protein>
<comment type="caution">
    <text evidence="12">The sequence shown here is derived from an EMBL/GenBank/DDBJ whole genome shotgun (WGS) entry which is preliminary data.</text>
</comment>
<keyword evidence="4 10" id="KW-0812">Transmembrane</keyword>
<dbReference type="SUPFAM" id="SSF52540">
    <property type="entry name" value="P-loop containing nucleoside triphosphate hydrolases"/>
    <property type="match status" value="2"/>
</dbReference>